<dbReference type="RefSeq" id="WP_190915854.1">
    <property type="nucleotide sequence ID" value="NZ_JACXIZ010000012.1"/>
</dbReference>
<dbReference type="PANTHER" id="PTHR11527">
    <property type="entry name" value="HEAT-SHOCK PROTEIN 20 FAMILY MEMBER"/>
    <property type="match status" value="1"/>
</dbReference>
<reference evidence="4" key="1">
    <citation type="submission" date="2020-09" db="EMBL/GenBank/DDBJ databases">
        <title>A novel bacterium of genus Paenibacillus, isolated from South China Sea.</title>
        <authorList>
            <person name="Huang H."/>
            <person name="Mo K."/>
            <person name="Hu Y."/>
        </authorList>
    </citation>
    <scope>NUCLEOTIDE SEQUENCE</scope>
    <source>
        <strain evidence="4">IB182496</strain>
    </source>
</reference>
<evidence type="ECO:0000256" key="2">
    <source>
        <dbReference type="RuleBase" id="RU003616"/>
    </source>
</evidence>
<dbReference type="CDD" id="cd06471">
    <property type="entry name" value="ACD_LpsHSP_like"/>
    <property type="match status" value="1"/>
</dbReference>
<evidence type="ECO:0000256" key="1">
    <source>
        <dbReference type="PROSITE-ProRule" id="PRU00285"/>
    </source>
</evidence>
<organism evidence="4 5">
    <name type="scientific">Paenibacillus sabuli</name>
    <dbReference type="NCBI Taxonomy" id="2772509"/>
    <lineage>
        <taxon>Bacteria</taxon>
        <taxon>Bacillati</taxon>
        <taxon>Bacillota</taxon>
        <taxon>Bacilli</taxon>
        <taxon>Bacillales</taxon>
        <taxon>Paenibacillaceae</taxon>
        <taxon>Paenibacillus</taxon>
    </lineage>
</organism>
<proteinExistence type="inferred from homology"/>
<dbReference type="InterPro" id="IPR008978">
    <property type="entry name" value="HSP20-like_chaperone"/>
</dbReference>
<name>A0A927BQE2_9BACL</name>
<feature type="domain" description="SHSP" evidence="3">
    <location>
        <begin position="34"/>
        <end position="147"/>
    </location>
</feature>
<evidence type="ECO:0000313" key="5">
    <source>
        <dbReference type="Proteomes" id="UP000621560"/>
    </source>
</evidence>
<keyword evidence="5" id="KW-1185">Reference proteome</keyword>
<dbReference type="InterPro" id="IPR002068">
    <property type="entry name" value="A-crystallin/Hsp20_dom"/>
</dbReference>
<comment type="similarity">
    <text evidence="1 2">Belongs to the small heat shock protein (HSP20) family.</text>
</comment>
<dbReference type="Proteomes" id="UP000621560">
    <property type="component" value="Unassembled WGS sequence"/>
</dbReference>
<dbReference type="AlphaFoldDB" id="A0A927BQE2"/>
<dbReference type="SUPFAM" id="SSF49764">
    <property type="entry name" value="HSP20-like chaperones"/>
    <property type="match status" value="1"/>
</dbReference>
<evidence type="ECO:0000313" key="4">
    <source>
        <dbReference type="EMBL" id="MBD2844827.1"/>
    </source>
</evidence>
<dbReference type="EMBL" id="JACXIZ010000012">
    <property type="protein sequence ID" value="MBD2844827.1"/>
    <property type="molecule type" value="Genomic_DNA"/>
</dbReference>
<sequence length="147" mass="17015">MFNLVTYRKRNDVPLGDMLSSFTPIFERPFGALTTGRTRSLSTDIRETEGAYFIEAELPGFAKEDIKVTYEDGYLTIRAERKVSEEAKDDQDRVLRSERYHGQYMRRFYADNIDEDRIAAKLENGVLKLEVPKVAEAVKQARQIDIQ</sequence>
<dbReference type="PROSITE" id="PS01031">
    <property type="entry name" value="SHSP"/>
    <property type="match status" value="1"/>
</dbReference>
<comment type="caution">
    <text evidence="4">The sequence shown here is derived from an EMBL/GenBank/DDBJ whole genome shotgun (WGS) entry which is preliminary data.</text>
</comment>
<gene>
    <name evidence="4" type="ORF">IDH44_06455</name>
</gene>
<accession>A0A927BQE2</accession>
<dbReference type="InterPro" id="IPR031107">
    <property type="entry name" value="Small_HSP"/>
</dbReference>
<protein>
    <submittedName>
        <fullName evidence="4">Hsp20/alpha crystallin family protein</fullName>
    </submittedName>
</protein>
<dbReference type="Gene3D" id="2.60.40.790">
    <property type="match status" value="1"/>
</dbReference>
<dbReference type="Pfam" id="PF00011">
    <property type="entry name" value="HSP20"/>
    <property type="match status" value="1"/>
</dbReference>
<evidence type="ECO:0000259" key="3">
    <source>
        <dbReference type="PROSITE" id="PS01031"/>
    </source>
</evidence>